<comment type="caution">
    <text evidence="2">The sequence shown here is derived from an EMBL/GenBank/DDBJ whole genome shotgun (WGS) entry which is preliminary data.</text>
</comment>
<proteinExistence type="predicted"/>
<evidence type="ECO:0000313" key="2">
    <source>
        <dbReference type="EMBL" id="PJZ75624.1"/>
    </source>
</evidence>
<keyword evidence="1" id="KW-0472">Membrane</keyword>
<reference evidence="2 3" key="1">
    <citation type="submission" date="2017-07" db="EMBL/GenBank/DDBJ databases">
        <title>Leptospira spp. isolated from tropical soils.</title>
        <authorList>
            <person name="Thibeaux R."/>
            <person name="Iraola G."/>
            <person name="Ferres I."/>
            <person name="Bierque E."/>
            <person name="Girault D."/>
            <person name="Soupe-Gilbert M.-E."/>
            <person name="Picardeau M."/>
            <person name="Goarant C."/>
        </authorList>
    </citation>
    <scope>NUCLEOTIDE SEQUENCE [LARGE SCALE GENOMIC DNA]</scope>
    <source>
        <strain evidence="2 3">ES4-C-A1</strain>
    </source>
</reference>
<dbReference type="AlphaFoldDB" id="A0A2M9ZUE9"/>
<keyword evidence="3" id="KW-1185">Reference proteome</keyword>
<protein>
    <submittedName>
        <fullName evidence="2">Uncharacterized protein</fullName>
    </submittedName>
</protein>
<dbReference type="Proteomes" id="UP000231843">
    <property type="component" value="Unassembled WGS sequence"/>
</dbReference>
<dbReference type="EMBL" id="NPEA01000011">
    <property type="protein sequence ID" value="PJZ75624.1"/>
    <property type="molecule type" value="Genomic_DNA"/>
</dbReference>
<name>A0A2M9ZUE9_9LEPT</name>
<evidence type="ECO:0000256" key="1">
    <source>
        <dbReference type="SAM" id="Phobius"/>
    </source>
</evidence>
<sequence>MGGGVVGEGDFRLYHEILIFTSLFAAGVLLEFLQREGYIFIDKFEFLFPPGMRRACPTEGGTRRARFCAN</sequence>
<evidence type="ECO:0000313" key="3">
    <source>
        <dbReference type="Proteomes" id="UP000231843"/>
    </source>
</evidence>
<keyword evidence="1" id="KW-0812">Transmembrane</keyword>
<gene>
    <name evidence="2" type="ORF">CH365_17935</name>
</gene>
<keyword evidence="1" id="KW-1133">Transmembrane helix</keyword>
<accession>A0A2M9ZUE9</accession>
<organism evidence="2 3">
    <name type="scientific">Leptospira neocaledonica</name>
    <dbReference type="NCBI Taxonomy" id="2023192"/>
    <lineage>
        <taxon>Bacteria</taxon>
        <taxon>Pseudomonadati</taxon>
        <taxon>Spirochaetota</taxon>
        <taxon>Spirochaetia</taxon>
        <taxon>Leptospirales</taxon>
        <taxon>Leptospiraceae</taxon>
        <taxon>Leptospira</taxon>
    </lineage>
</organism>
<feature type="transmembrane region" description="Helical" evidence="1">
    <location>
        <begin position="13"/>
        <end position="33"/>
    </location>
</feature>